<evidence type="ECO:0000313" key="1">
    <source>
        <dbReference type="EMBL" id="JAH52780.1"/>
    </source>
</evidence>
<dbReference type="AlphaFoldDB" id="A0A0E9TIS1"/>
<reference evidence="1" key="1">
    <citation type="submission" date="2014-11" db="EMBL/GenBank/DDBJ databases">
        <authorList>
            <person name="Amaro Gonzalez C."/>
        </authorList>
    </citation>
    <scope>NUCLEOTIDE SEQUENCE</scope>
</reference>
<proteinExistence type="predicted"/>
<reference evidence="1" key="2">
    <citation type="journal article" date="2015" name="Fish Shellfish Immunol.">
        <title>Early steps in the European eel (Anguilla anguilla)-Vibrio vulnificus interaction in the gills: Role of the RtxA13 toxin.</title>
        <authorList>
            <person name="Callol A."/>
            <person name="Pajuelo D."/>
            <person name="Ebbesson L."/>
            <person name="Teles M."/>
            <person name="MacKenzie S."/>
            <person name="Amaro C."/>
        </authorList>
    </citation>
    <scope>NUCLEOTIDE SEQUENCE</scope>
</reference>
<organism evidence="1">
    <name type="scientific">Anguilla anguilla</name>
    <name type="common">European freshwater eel</name>
    <name type="synonym">Muraena anguilla</name>
    <dbReference type="NCBI Taxonomy" id="7936"/>
    <lineage>
        <taxon>Eukaryota</taxon>
        <taxon>Metazoa</taxon>
        <taxon>Chordata</taxon>
        <taxon>Craniata</taxon>
        <taxon>Vertebrata</taxon>
        <taxon>Euteleostomi</taxon>
        <taxon>Actinopterygii</taxon>
        <taxon>Neopterygii</taxon>
        <taxon>Teleostei</taxon>
        <taxon>Anguilliformes</taxon>
        <taxon>Anguillidae</taxon>
        <taxon>Anguilla</taxon>
    </lineage>
</organism>
<name>A0A0E9TIS1_ANGAN</name>
<sequence length="21" mass="2290">MNVRVLNTSSEFTNFASGVLC</sequence>
<protein>
    <submittedName>
        <fullName evidence="1">Uncharacterized protein</fullName>
    </submittedName>
</protein>
<dbReference type="EMBL" id="GBXM01055797">
    <property type="protein sequence ID" value="JAH52780.1"/>
    <property type="molecule type" value="Transcribed_RNA"/>
</dbReference>
<accession>A0A0E9TIS1</accession>